<dbReference type="OrthoDB" id="5352132at2759"/>
<protein>
    <recommendedName>
        <fullName evidence="4">Pal1 cell morphology protein</fullName>
    </recommendedName>
</protein>
<feature type="compositionally biased region" description="Polar residues" evidence="1">
    <location>
        <begin position="51"/>
        <end position="62"/>
    </location>
</feature>
<dbReference type="GO" id="GO:0005737">
    <property type="term" value="C:cytoplasm"/>
    <property type="evidence" value="ECO:0007669"/>
    <property type="project" value="TreeGrafter"/>
</dbReference>
<dbReference type="Proteomes" id="UP000283269">
    <property type="component" value="Unassembled WGS sequence"/>
</dbReference>
<reference evidence="2 3" key="1">
    <citation type="journal article" date="2018" name="Evol. Lett.">
        <title>Horizontal gene cluster transfer increased hallucinogenic mushroom diversity.</title>
        <authorList>
            <person name="Reynolds H.T."/>
            <person name="Vijayakumar V."/>
            <person name="Gluck-Thaler E."/>
            <person name="Korotkin H.B."/>
            <person name="Matheny P.B."/>
            <person name="Slot J.C."/>
        </authorList>
    </citation>
    <scope>NUCLEOTIDE SEQUENCE [LARGE SCALE GENOMIC DNA]</scope>
    <source>
        <strain evidence="2 3">2631</strain>
    </source>
</reference>
<dbReference type="InParanoid" id="A0A409X8C5"/>
<evidence type="ECO:0000313" key="2">
    <source>
        <dbReference type="EMBL" id="PPQ87043.1"/>
    </source>
</evidence>
<dbReference type="STRING" id="93625.A0A409X8C5"/>
<feature type="compositionally biased region" description="Polar residues" evidence="1">
    <location>
        <begin position="347"/>
        <end position="361"/>
    </location>
</feature>
<accession>A0A409X8C5</accession>
<proteinExistence type="predicted"/>
<feature type="compositionally biased region" description="Basic and acidic residues" evidence="1">
    <location>
        <begin position="257"/>
        <end position="269"/>
    </location>
</feature>
<dbReference type="PANTHER" id="PTHR28307">
    <property type="entry name" value="PROTEIN PAL1"/>
    <property type="match status" value="1"/>
</dbReference>
<name>A0A409X8C5_PSICY</name>
<feature type="compositionally biased region" description="Polar residues" evidence="1">
    <location>
        <begin position="16"/>
        <end position="30"/>
    </location>
</feature>
<feature type="compositionally biased region" description="Gly residues" evidence="1">
    <location>
        <begin position="423"/>
        <end position="433"/>
    </location>
</feature>
<dbReference type="PANTHER" id="PTHR28307:SF2">
    <property type="entry name" value="PROTEIN PAL1"/>
    <property type="match status" value="1"/>
</dbReference>
<keyword evidence="3" id="KW-1185">Reference proteome</keyword>
<dbReference type="InterPro" id="IPR013226">
    <property type="entry name" value="Pal1"/>
</dbReference>
<evidence type="ECO:0000256" key="1">
    <source>
        <dbReference type="SAM" id="MobiDB-lite"/>
    </source>
</evidence>
<feature type="compositionally biased region" description="Basic residues" evidence="1">
    <location>
        <begin position="307"/>
        <end position="318"/>
    </location>
</feature>
<feature type="compositionally biased region" description="Basic residues" evidence="1">
    <location>
        <begin position="437"/>
        <end position="450"/>
    </location>
</feature>
<dbReference type="Pfam" id="PF08316">
    <property type="entry name" value="Pal1"/>
    <property type="match status" value="1"/>
</dbReference>
<evidence type="ECO:0008006" key="4">
    <source>
        <dbReference type="Google" id="ProtNLM"/>
    </source>
</evidence>
<feature type="region of interest" description="Disordered" evidence="1">
    <location>
        <begin position="220"/>
        <end position="450"/>
    </location>
</feature>
<sequence>MAAIHPPTRQHHPQSRLRSSSDPFTDPSSRTTKKTKPPPPPPPKSARMPTAVQSSRNSSQNDIVDAVRDTVQLRAQQDPRTKVSRTQTSIPPAPARPPGKRSQSEDSANITEKPRAAAKSRSSKKGSQHADVIDRLDFTGVGPMFHHDGPFDACAPSRNKHRNKAPMYALGQDDSPVPRYGDSAYPSPSAYKAFTNDYPDPPKKKVDAIAEAWGIHEPEPFEEFFAGGGSARQDGDTPTSSIYNGKERNPPLSSSRRPKDSRDSREGRPHIAARRSLVPPPQPIFVAESEMDLPSGSPPATSPGFPKRSKSIMQRFRKMRDAPNVPVSADYDYDQQPPLSPPLPADITNNNRPTHRPQNSFLGRLAGNNRPNQPQGDAERAEPFVFIDAHTNRDNNKDLPLPPSISEDPSTSGEGYFDSQGSNGAGSPGGGLGRKTSLMKKVGRVVRGTK</sequence>
<dbReference type="EMBL" id="NHYD01002390">
    <property type="protein sequence ID" value="PPQ87043.1"/>
    <property type="molecule type" value="Genomic_DNA"/>
</dbReference>
<evidence type="ECO:0000313" key="3">
    <source>
        <dbReference type="Proteomes" id="UP000283269"/>
    </source>
</evidence>
<comment type="caution">
    <text evidence="2">The sequence shown here is derived from an EMBL/GenBank/DDBJ whole genome shotgun (WGS) entry which is preliminary data.</text>
</comment>
<organism evidence="2 3">
    <name type="scientific">Psilocybe cyanescens</name>
    <dbReference type="NCBI Taxonomy" id="93625"/>
    <lineage>
        <taxon>Eukaryota</taxon>
        <taxon>Fungi</taxon>
        <taxon>Dikarya</taxon>
        <taxon>Basidiomycota</taxon>
        <taxon>Agaricomycotina</taxon>
        <taxon>Agaricomycetes</taxon>
        <taxon>Agaricomycetidae</taxon>
        <taxon>Agaricales</taxon>
        <taxon>Agaricineae</taxon>
        <taxon>Strophariaceae</taxon>
        <taxon>Psilocybe</taxon>
    </lineage>
</organism>
<gene>
    <name evidence="2" type="ORF">CVT25_000020</name>
</gene>
<dbReference type="AlphaFoldDB" id="A0A409X8C5"/>
<feature type="region of interest" description="Disordered" evidence="1">
    <location>
        <begin position="1"/>
        <end position="131"/>
    </location>
</feature>
<feature type="compositionally biased region" description="Basic residues" evidence="1">
    <location>
        <begin position="116"/>
        <end position="127"/>
    </location>
</feature>